<dbReference type="Pfam" id="PF01553">
    <property type="entry name" value="Acyltransferase"/>
    <property type="match status" value="1"/>
</dbReference>
<name>A0A0D2FXY2_9EURO</name>
<feature type="transmembrane region" description="Helical" evidence="5">
    <location>
        <begin position="35"/>
        <end position="58"/>
    </location>
</feature>
<dbReference type="GO" id="GO:0003841">
    <property type="term" value="F:1-acylglycerol-3-phosphate O-acyltransferase activity"/>
    <property type="evidence" value="ECO:0007669"/>
    <property type="project" value="UniProtKB-UniRule"/>
</dbReference>
<keyword evidence="8" id="KW-1185">Reference proteome</keyword>
<keyword evidence="4" id="KW-0444">Lipid biosynthesis</keyword>
<dbReference type="Proteomes" id="UP000054266">
    <property type="component" value="Unassembled WGS sequence"/>
</dbReference>
<keyword evidence="4" id="KW-0443">Lipid metabolism</keyword>
<accession>A0A0D2FXY2</accession>
<evidence type="ECO:0000259" key="6">
    <source>
        <dbReference type="SMART" id="SM00563"/>
    </source>
</evidence>
<gene>
    <name evidence="7" type="ORF">PV04_01491</name>
</gene>
<feature type="transmembrane region" description="Helical" evidence="5">
    <location>
        <begin position="7"/>
        <end position="29"/>
    </location>
</feature>
<keyword evidence="2 4" id="KW-0808">Transferase</keyword>
<comment type="domain">
    <text evidence="4">The HXXXXD motif is essential for acyltransferase activity and may constitute the binding site for the phosphate moiety of the glycerol-3-phosphate.</text>
</comment>
<dbReference type="GO" id="GO:0016020">
    <property type="term" value="C:membrane"/>
    <property type="evidence" value="ECO:0007669"/>
    <property type="project" value="InterPro"/>
</dbReference>
<feature type="domain" description="Phospholipid/glycerol acyltransferase" evidence="6">
    <location>
        <begin position="109"/>
        <end position="226"/>
    </location>
</feature>
<dbReference type="NCBIfam" id="TIGR00530">
    <property type="entry name" value="AGP_acyltrn"/>
    <property type="match status" value="1"/>
</dbReference>
<keyword evidence="4" id="KW-0594">Phospholipid biosynthesis</keyword>
<evidence type="ECO:0000256" key="3">
    <source>
        <dbReference type="ARBA" id="ARBA00023315"/>
    </source>
</evidence>
<keyword evidence="4" id="KW-1208">Phospholipid metabolism</keyword>
<evidence type="ECO:0000256" key="5">
    <source>
        <dbReference type="SAM" id="Phobius"/>
    </source>
</evidence>
<dbReference type="PANTHER" id="PTHR10434">
    <property type="entry name" value="1-ACYL-SN-GLYCEROL-3-PHOSPHATE ACYLTRANSFERASE"/>
    <property type="match status" value="1"/>
</dbReference>
<evidence type="ECO:0000256" key="1">
    <source>
        <dbReference type="ARBA" id="ARBA00008655"/>
    </source>
</evidence>
<evidence type="ECO:0000256" key="2">
    <source>
        <dbReference type="ARBA" id="ARBA00022679"/>
    </source>
</evidence>
<evidence type="ECO:0000313" key="8">
    <source>
        <dbReference type="Proteomes" id="UP000054266"/>
    </source>
</evidence>
<dbReference type="AlphaFoldDB" id="A0A0D2FXY2"/>
<dbReference type="GO" id="GO:0005783">
    <property type="term" value="C:endoplasmic reticulum"/>
    <property type="evidence" value="ECO:0007669"/>
    <property type="project" value="TreeGrafter"/>
</dbReference>
<dbReference type="EMBL" id="KN846956">
    <property type="protein sequence ID" value="KIW73363.1"/>
    <property type="molecule type" value="Genomic_DNA"/>
</dbReference>
<reference evidence="7 8" key="1">
    <citation type="submission" date="2015-01" db="EMBL/GenBank/DDBJ databases">
        <title>The Genome Sequence of Capronia semiimmersa CBS27337.</title>
        <authorList>
            <consortium name="The Broad Institute Genomics Platform"/>
            <person name="Cuomo C."/>
            <person name="de Hoog S."/>
            <person name="Gorbushina A."/>
            <person name="Stielow B."/>
            <person name="Teixiera M."/>
            <person name="Abouelleil A."/>
            <person name="Chapman S.B."/>
            <person name="Priest M."/>
            <person name="Young S.K."/>
            <person name="Wortman J."/>
            <person name="Nusbaum C."/>
            <person name="Birren B."/>
        </authorList>
    </citation>
    <scope>NUCLEOTIDE SEQUENCE [LARGE SCALE GENOMIC DNA]</scope>
    <source>
        <strain evidence="7 8">CBS 27337</strain>
    </source>
</reference>
<comment type="similarity">
    <text evidence="1 4">Belongs to the 1-acyl-sn-glycerol-3-phosphate acyltransferase family.</text>
</comment>
<protein>
    <recommendedName>
        <fullName evidence="4">1-acyl-sn-glycerol-3-phosphate acyltransferase</fullName>
        <ecNumber evidence="4">2.3.1.51</ecNumber>
    </recommendedName>
</protein>
<organism evidence="7 8">
    <name type="scientific">Phialophora macrospora</name>
    <dbReference type="NCBI Taxonomy" id="1851006"/>
    <lineage>
        <taxon>Eukaryota</taxon>
        <taxon>Fungi</taxon>
        <taxon>Dikarya</taxon>
        <taxon>Ascomycota</taxon>
        <taxon>Pezizomycotina</taxon>
        <taxon>Eurotiomycetes</taxon>
        <taxon>Chaetothyriomycetidae</taxon>
        <taxon>Chaetothyriales</taxon>
        <taxon>Herpotrichiellaceae</taxon>
        <taxon>Phialophora</taxon>
    </lineage>
</organism>
<sequence length="294" mass="32963">MFFLLRWTLYFLSFYLFTMLSFFALHTYLPGPPQILGFIARTMAAYLSLIACAAYGTIASAILRPFGLHFAYGQWTTAKAFKNLCIYTLGVKFEILDNGEQILNNTRPAVFIVNHQTELDVLLLGWIWPKNCSVTAKKSLRSIPFLGWFMTLSGTIFIDRVDRSAAMKAFEGAAKAMKEKRQSVVIFPEGTRSYSLEPMLLPFKKGAFHLAVQGGVDIVPVVAENYSAVLSPKLKRFNAGTIRVKVLDPIPTKGLTAADVDQLTRDTREKMLKVITAMGQDPESRSIRNQKKES</sequence>
<keyword evidence="5" id="KW-1133">Transmembrane helix</keyword>
<dbReference type="InterPro" id="IPR004552">
    <property type="entry name" value="AGP_acyltrans"/>
</dbReference>
<dbReference type="CDD" id="cd07989">
    <property type="entry name" value="LPLAT_AGPAT-like"/>
    <property type="match status" value="1"/>
</dbReference>
<keyword evidence="5" id="KW-0472">Membrane</keyword>
<dbReference type="HOGENOM" id="CLU_027938_10_0_1"/>
<dbReference type="SUPFAM" id="SSF69593">
    <property type="entry name" value="Glycerol-3-phosphate (1)-acyltransferase"/>
    <property type="match status" value="1"/>
</dbReference>
<dbReference type="GO" id="GO:0006654">
    <property type="term" value="P:phosphatidic acid biosynthetic process"/>
    <property type="evidence" value="ECO:0007669"/>
    <property type="project" value="TreeGrafter"/>
</dbReference>
<keyword evidence="3 4" id="KW-0012">Acyltransferase</keyword>
<dbReference type="STRING" id="5601.A0A0D2FXY2"/>
<dbReference type="InterPro" id="IPR002123">
    <property type="entry name" value="Plipid/glycerol_acylTrfase"/>
</dbReference>
<dbReference type="SMART" id="SM00563">
    <property type="entry name" value="PlsC"/>
    <property type="match status" value="1"/>
</dbReference>
<dbReference type="PANTHER" id="PTHR10434:SF11">
    <property type="entry name" value="1-ACYL-SN-GLYCEROL-3-PHOSPHATE ACYLTRANSFERASE"/>
    <property type="match status" value="1"/>
</dbReference>
<proteinExistence type="inferred from homology"/>
<dbReference type="EC" id="2.3.1.51" evidence="4"/>
<evidence type="ECO:0000256" key="4">
    <source>
        <dbReference type="RuleBase" id="RU361267"/>
    </source>
</evidence>
<evidence type="ECO:0000313" key="7">
    <source>
        <dbReference type="EMBL" id="KIW73363.1"/>
    </source>
</evidence>
<keyword evidence="5" id="KW-0812">Transmembrane</keyword>
<comment type="catalytic activity">
    <reaction evidence="4">
        <text>a 1-acyl-sn-glycero-3-phosphate + an acyl-CoA = a 1,2-diacyl-sn-glycero-3-phosphate + CoA</text>
        <dbReference type="Rhea" id="RHEA:19709"/>
        <dbReference type="ChEBI" id="CHEBI:57287"/>
        <dbReference type="ChEBI" id="CHEBI:57970"/>
        <dbReference type="ChEBI" id="CHEBI:58342"/>
        <dbReference type="ChEBI" id="CHEBI:58608"/>
        <dbReference type="EC" id="2.3.1.51"/>
    </reaction>
</comment>